<dbReference type="PANTHER" id="PTHR24114:SF2">
    <property type="entry name" value="F-BOX DOMAIN-CONTAINING PROTEIN-RELATED"/>
    <property type="match status" value="1"/>
</dbReference>
<feature type="compositionally biased region" description="Low complexity" evidence="1">
    <location>
        <begin position="136"/>
        <end position="155"/>
    </location>
</feature>
<feature type="region of interest" description="Disordered" evidence="1">
    <location>
        <begin position="457"/>
        <end position="490"/>
    </location>
</feature>
<keyword evidence="3" id="KW-1185">Reference proteome</keyword>
<feature type="compositionally biased region" description="Pro residues" evidence="1">
    <location>
        <begin position="235"/>
        <end position="245"/>
    </location>
</feature>
<dbReference type="RefSeq" id="XP_042922292.1">
    <property type="nucleotide sequence ID" value="XM_043065291.1"/>
</dbReference>
<dbReference type="Gramene" id="PNW80201">
    <property type="protein sequence ID" value="PNW80201"/>
    <property type="gene ID" value="CHLRE_08g382250v5"/>
</dbReference>
<dbReference type="PANTHER" id="PTHR24114">
    <property type="entry name" value="LEUCINE RICH REPEAT FAMILY PROTEIN"/>
    <property type="match status" value="1"/>
</dbReference>
<dbReference type="OrthoDB" id="120976at2759"/>
<feature type="region of interest" description="Disordered" evidence="1">
    <location>
        <begin position="220"/>
        <end position="245"/>
    </location>
</feature>
<organism evidence="2 3">
    <name type="scientific">Chlamydomonas reinhardtii</name>
    <name type="common">Chlamydomonas smithii</name>
    <dbReference type="NCBI Taxonomy" id="3055"/>
    <lineage>
        <taxon>Eukaryota</taxon>
        <taxon>Viridiplantae</taxon>
        <taxon>Chlorophyta</taxon>
        <taxon>core chlorophytes</taxon>
        <taxon>Chlorophyceae</taxon>
        <taxon>CS clade</taxon>
        <taxon>Chlamydomonadales</taxon>
        <taxon>Chlamydomonadaceae</taxon>
        <taxon>Chlamydomonas</taxon>
    </lineage>
</organism>
<dbReference type="GeneID" id="5719845"/>
<name>A0A2K3DI44_CHLRE</name>
<feature type="compositionally biased region" description="Low complexity" evidence="1">
    <location>
        <begin position="224"/>
        <end position="234"/>
    </location>
</feature>
<feature type="compositionally biased region" description="Low complexity" evidence="1">
    <location>
        <begin position="86"/>
        <end position="120"/>
    </location>
</feature>
<evidence type="ECO:0000313" key="2">
    <source>
        <dbReference type="EMBL" id="PNW80201.1"/>
    </source>
</evidence>
<gene>
    <name evidence="2" type="ORF">CHLRE_08g382250v5</name>
</gene>
<feature type="region of interest" description="Disordered" evidence="1">
    <location>
        <begin position="274"/>
        <end position="375"/>
    </location>
</feature>
<feature type="compositionally biased region" description="Low complexity" evidence="1">
    <location>
        <begin position="274"/>
        <end position="328"/>
    </location>
</feature>
<reference evidence="2 3" key="1">
    <citation type="journal article" date="2007" name="Science">
        <title>The Chlamydomonas genome reveals the evolution of key animal and plant functions.</title>
        <authorList>
            <person name="Merchant S.S."/>
            <person name="Prochnik S.E."/>
            <person name="Vallon O."/>
            <person name="Harris E.H."/>
            <person name="Karpowicz S.J."/>
            <person name="Witman G.B."/>
            <person name="Terry A."/>
            <person name="Salamov A."/>
            <person name="Fritz-Laylin L.K."/>
            <person name="Marechal-Drouard L."/>
            <person name="Marshall W.F."/>
            <person name="Qu L.H."/>
            <person name="Nelson D.R."/>
            <person name="Sanderfoot A.A."/>
            <person name="Spalding M.H."/>
            <person name="Kapitonov V.V."/>
            <person name="Ren Q."/>
            <person name="Ferris P."/>
            <person name="Lindquist E."/>
            <person name="Shapiro H."/>
            <person name="Lucas S.M."/>
            <person name="Grimwood J."/>
            <person name="Schmutz J."/>
            <person name="Cardol P."/>
            <person name="Cerutti H."/>
            <person name="Chanfreau G."/>
            <person name="Chen C.L."/>
            <person name="Cognat V."/>
            <person name="Croft M.T."/>
            <person name="Dent R."/>
            <person name="Dutcher S."/>
            <person name="Fernandez E."/>
            <person name="Fukuzawa H."/>
            <person name="Gonzalez-Ballester D."/>
            <person name="Gonzalez-Halphen D."/>
            <person name="Hallmann A."/>
            <person name="Hanikenne M."/>
            <person name="Hippler M."/>
            <person name="Inwood W."/>
            <person name="Jabbari K."/>
            <person name="Kalanon M."/>
            <person name="Kuras R."/>
            <person name="Lefebvre P.A."/>
            <person name="Lemaire S.D."/>
            <person name="Lobanov A.V."/>
            <person name="Lohr M."/>
            <person name="Manuell A."/>
            <person name="Meier I."/>
            <person name="Mets L."/>
            <person name="Mittag M."/>
            <person name="Mittelmeier T."/>
            <person name="Moroney J.V."/>
            <person name="Moseley J."/>
            <person name="Napoli C."/>
            <person name="Nedelcu A.M."/>
            <person name="Niyogi K."/>
            <person name="Novoselov S.V."/>
            <person name="Paulsen I.T."/>
            <person name="Pazour G."/>
            <person name="Purton S."/>
            <person name="Ral J.P."/>
            <person name="Riano-Pachon D.M."/>
            <person name="Riekhof W."/>
            <person name="Rymarquis L."/>
            <person name="Schroda M."/>
            <person name="Stern D."/>
            <person name="Umen J."/>
            <person name="Willows R."/>
            <person name="Wilson N."/>
            <person name="Zimmer S.L."/>
            <person name="Allmer J."/>
            <person name="Balk J."/>
            <person name="Bisova K."/>
            <person name="Chen C.J."/>
            <person name="Elias M."/>
            <person name="Gendler K."/>
            <person name="Hauser C."/>
            <person name="Lamb M.R."/>
            <person name="Ledford H."/>
            <person name="Long J.C."/>
            <person name="Minagawa J."/>
            <person name="Page M.D."/>
            <person name="Pan J."/>
            <person name="Pootakham W."/>
            <person name="Roje S."/>
            <person name="Rose A."/>
            <person name="Stahlberg E."/>
            <person name="Terauchi A.M."/>
            <person name="Yang P."/>
            <person name="Ball S."/>
            <person name="Bowler C."/>
            <person name="Dieckmann C.L."/>
            <person name="Gladyshev V.N."/>
            <person name="Green P."/>
            <person name="Jorgensen R."/>
            <person name="Mayfield S."/>
            <person name="Mueller-Roeber B."/>
            <person name="Rajamani S."/>
            <person name="Sayre R.T."/>
            <person name="Brokstein P."/>
            <person name="Dubchak I."/>
            <person name="Goodstein D."/>
            <person name="Hornick L."/>
            <person name="Huang Y.W."/>
            <person name="Jhaveri J."/>
            <person name="Luo Y."/>
            <person name="Martinez D."/>
            <person name="Ngau W.C."/>
            <person name="Otillar B."/>
            <person name="Poliakov A."/>
            <person name="Porter A."/>
            <person name="Szajkowski L."/>
            <person name="Werner G."/>
            <person name="Zhou K."/>
            <person name="Grigoriev I.V."/>
            <person name="Rokhsar D.S."/>
            <person name="Grossman A.R."/>
        </authorList>
    </citation>
    <scope>NUCLEOTIDE SEQUENCE [LARGE SCALE GENOMIC DNA]</scope>
    <source>
        <strain evidence="3">CC-503</strain>
    </source>
</reference>
<dbReference type="ExpressionAtlas" id="A0A2K3DI44">
    <property type="expression patterns" value="baseline"/>
</dbReference>
<feature type="region of interest" description="Disordered" evidence="1">
    <location>
        <begin position="24"/>
        <end position="158"/>
    </location>
</feature>
<evidence type="ECO:0000256" key="1">
    <source>
        <dbReference type="SAM" id="MobiDB-lite"/>
    </source>
</evidence>
<dbReference type="STRING" id="3055.A0A2K3DI44"/>
<dbReference type="InParanoid" id="A0A2K3DI44"/>
<evidence type="ECO:0008006" key="4">
    <source>
        <dbReference type="Google" id="ProtNLM"/>
    </source>
</evidence>
<dbReference type="AlphaFoldDB" id="A0A2K3DI44"/>
<dbReference type="Proteomes" id="UP000006906">
    <property type="component" value="Chromosome 8"/>
</dbReference>
<feature type="compositionally biased region" description="Low complexity" evidence="1">
    <location>
        <begin position="59"/>
        <end position="77"/>
    </location>
</feature>
<dbReference type="InterPro" id="IPR052394">
    <property type="entry name" value="LRR-containing"/>
</dbReference>
<evidence type="ECO:0000313" key="3">
    <source>
        <dbReference type="Proteomes" id="UP000006906"/>
    </source>
</evidence>
<protein>
    <recommendedName>
        <fullName evidence="4">Flagellar associated protein</fullName>
    </recommendedName>
</protein>
<accession>A0A2K3DI44</accession>
<proteinExistence type="predicted"/>
<dbReference type="EMBL" id="CM008969">
    <property type="protein sequence ID" value="PNW80201.1"/>
    <property type="molecule type" value="Genomic_DNA"/>
</dbReference>
<dbReference type="KEGG" id="cre:CHLRE_08g382250v5"/>
<sequence length="1248" mass="130393">MVRIGPTGQVVPRLLPLEVRREAERQCSVDARPGPGSSERQLRSSATSIADGDEGRQRPASLLSPGLAPSPPASISGVSPNSRLRTSSSGSCTAATSSVASNTSLASSASSASARPSDTAEATPFSTAAAPGVAQPTSSTAPGASDAAAAPAAPSQTHMPIASRSLTGLELARIALSSCSRAEQQLTEISAASALSARSSTCYPGSPVWLPGIGSPGGSGAGGLTSSLSARLAPMPSPLSPPPAMHLPSAGSLGYFRAGAGEVASASAAEAGAGSAVPGRQQQSLMQQLQQQARLREQQQQLQQLHPPQQPQQPAQLASAPQASGSPSPERRGGWAKLAGASRVPAGAGPRVGWGMVSGQHMTTGADRPANAGAGATASAAASNLAMRMVQGLQERDEFSLVAAARQRSRRKPPAASRSMIFHAAAGAAAANAAAAATASAAAAAVAAADVAAADGHTAADSPEGGAEAAKRASAEEGEPDCPPELATSHSLPALPDLRFHRANSCPSLPAFRGLRPPEASPGAAAQGSLLSPLGAPQWAGAAAEGGSGGSAGGVASAAYQECASPGFAEGALSPVAAEAHGGWPGSGQSVPLPQIALTARPPGAAAAALTSKLRRASAFVPESPRLGLLLSASASAAGGSGGAHSSSSDGGNLGLELHPDVTAAIRRLGSDLSAFSVAANPAAEAAAARSKAAADAVAAAADAAAALAAVRALESRYGSAVAPDDQLLALEQEAAFRDRSRRLHEALQAANPAAYSEEAAEAAEAAYRALAERAKLRLKSLLADPTTQSGPIRQLQNAVRELSSQRPFFMSPVLQREKVERPFIENRQRVVKEVLWSVDDSIFAQRKKENEARDLYDTEKVIKQQLSLDWQRIVSKSRFRRLVARGDAGVKNDGQSLDEELSEVREELERQSMFIRSAFLYYSMKDGTITSSDVLQMGANSWLNFCNDAGIVHPSQRGCTVQDLQTIFISVNFEEESDTTEADANDDDAMVRFEFMEGLVRAAFGKYIASKKCTDASDAVGMLLEEISSAPDFPPEAKVEPNDFRRNRFYTAQVEEVIKEYYDLLLAAFKLYKARDRSRLFWPEHWAAFLDGNKLLGLATGVERREAKLIFGWSQALVTDELRRRQRAVSLTFWDFVEAVARLADLISAPDHEDIIGYFMSEGEEPPELDRLVYEYYRHVGDAGTDRKRDSAELVAPPSRPLEVKLRLLLEYLVVSLREAWGGKDAKDVAAKVLKMATYLSGGIEMG</sequence>